<dbReference type="Gene3D" id="2.60.40.790">
    <property type="match status" value="1"/>
</dbReference>
<evidence type="ECO:0000259" key="2">
    <source>
        <dbReference type="Pfam" id="PF00011"/>
    </source>
</evidence>
<reference evidence="4" key="2">
    <citation type="submission" date="2023-07" db="EMBL/GenBank/DDBJ databases">
        <title>Genomic analysis of Rhodococcus opacus VOC-14 with glycol ethers degradation activity.</title>
        <authorList>
            <person name="Narkevich D.A."/>
            <person name="Hlushen A.M."/>
            <person name="Akhremchuk A.E."/>
            <person name="Sikolenko M.A."/>
            <person name="Valentovich L.N."/>
        </authorList>
    </citation>
    <scope>NUCLEOTIDE SEQUENCE</scope>
    <source>
        <strain evidence="4">VOC-14</strain>
    </source>
</reference>
<dbReference type="Proteomes" id="UP001066327">
    <property type="component" value="Unassembled WGS sequence"/>
</dbReference>
<gene>
    <name evidence="3" type="ORF">O4328_11415</name>
    <name evidence="4" type="ORF">Q5707_18415</name>
</gene>
<evidence type="ECO:0000313" key="5">
    <source>
        <dbReference type="Proteomes" id="UP001066327"/>
    </source>
</evidence>
<dbReference type="RefSeq" id="WP_269591199.1">
    <property type="nucleotide sequence ID" value="NZ_CP130953.1"/>
</dbReference>
<dbReference type="EMBL" id="JAPWIS010000005">
    <property type="protein sequence ID" value="MCZ4584284.1"/>
    <property type="molecule type" value="Genomic_DNA"/>
</dbReference>
<dbReference type="SUPFAM" id="SSF49764">
    <property type="entry name" value="HSP20-like chaperones"/>
    <property type="match status" value="1"/>
</dbReference>
<feature type="region of interest" description="Disordered" evidence="1">
    <location>
        <begin position="55"/>
        <end position="83"/>
    </location>
</feature>
<dbReference type="Pfam" id="PF00011">
    <property type="entry name" value="HSP20"/>
    <property type="match status" value="1"/>
</dbReference>
<evidence type="ECO:0000313" key="6">
    <source>
        <dbReference type="Proteomes" id="UP001231166"/>
    </source>
</evidence>
<feature type="domain" description="SHSP" evidence="2">
    <location>
        <begin position="18"/>
        <end position="59"/>
    </location>
</feature>
<keyword evidence="5" id="KW-1185">Reference proteome</keyword>
<dbReference type="EMBL" id="CP130953">
    <property type="protein sequence ID" value="WLF50828.1"/>
    <property type="molecule type" value="Genomic_DNA"/>
</dbReference>
<proteinExistence type="predicted"/>
<organism evidence="4 6">
    <name type="scientific">Rhodococcus opacus</name>
    <name type="common">Nocardia opaca</name>
    <dbReference type="NCBI Taxonomy" id="37919"/>
    <lineage>
        <taxon>Bacteria</taxon>
        <taxon>Bacillati</taxon>
        <taxon>Actinomycetota</taxon>
        <taxon>Actinomycetes</taxon>
        <taxon>Mycobacteriales</taxon>
        <taxon>Nocardiaceae</taxon>
        <taxon>Rhodococcus</taxon>
    </lineage>
</organism>
<dbReference type="Proteomes" id="UP001231166">
    <property type="component" value="Chromosome"/>
</dbReference>
<evidence type="ECO:0000313" key="4">
    <source>
        <dbReference type="EMBL" id="WLF50828.1"/>
    </source>
</evidence>
<evidence type="ECO:0000256" key="1">
    <source>
        <dbReference type="SAM" id="MobiDB-lite"/>
    </source>
</evidence>
<dbReference type="InterPro" id="IPR008978">
    <property type="entry name" value="HSP20-like_chaperone"/>
</dbReference>
<sequence>MPPWTSLEGHMILVEEHLDKGRYTLRAELPGVDPATDVDISVHDGHMTIKAERTEQHKEGLHPDLPGIPHEGTAARGIRKGSL</sequence>
<dbReference type="AlphaFoldDB" id="A0AAX3YRT6"/>
<protein>
    <submittedName>
        <fullName evidence="4">Hsp20/alpha crystallin family protein</fullName>
    </submittedName>
</protein>
<name>A0AAX3YRT6_RHOOP</name>
<dbReference type="CDD" id="cd06464">
    <property type="entry name" value="ACD_sHsps-like"/>
    <property type="match status" value="1"/>
</dbReference>
<dbReference type="InterPro" id="IPR002068">
    <property type="entry name" value="A-crystallin/Hsp20_dom"/>
</dbReference>
<evidence type="ECO:0000313" key="3">
    <source>
        <dbReference type="EMBL" id="MCZ4584284.1"/>
    </source>
</evidence>
<accession>A0AAX3YRT6</accession>
<reference evidence="3" key="1">
    <citation type="submission" date="2022-12" db="EMBL/GenBank/DDBJ databases">
        <authorList>
            <person name="Krivoruchko A.V."/>
            <person name="Elkin A."/>
        </authorList>
    </citation>
    <scope>NUCLEOTIDE SEQUENCE</scope>
    <source>
        <strain evidence="3">IEGM 249</strain>
    </source>
</reference>